<dbReference type="Pfam" id="PF18475">
    <property type="entry name" value="PIN7"/>
    <property type="match status" value="1"/>
</dbReference>
<dbReference type="InterPro" id="IPR041494">
    <property type="entry name" value="PIN7"/>
</dbReference>
<evidence type="ECO:0000313" key="2">
    <source>
        <dbReference type="EMBL" id="SDB98371.1"/>
    </source>
</evidence>
<dbReference type="RefSeq" id="WP_092748522.1">
    <property type="nucleotide sequence ID" value="NZ_FMYL01000007.1"/>
</dbReference>
<evidence type="ECO:0000259" key="1">
    <source>
        <dbReference type="Pfam" id="PF18475"/>
    </source>
</evidence>
<evidence type="ECO:0000313" key="3">
    <source>
        <dbReference type="Proteomes" id="UP000242501"/>
    </source>
</evidence>
<protein>
    <recommendedName>
        <fullName evidence="1">PIN-like domain-containing protein</fullName>
    </recommendedName>
</protein>
<keyword evidence="3" id="KW-1185">Reference proteome</keyword>
<dbReference type="EMBL" id="FMYL01000007">
    <property type="protein sequence ID" value="SDB98371.1"/>
    <property type="molecule type" value="Genomic_DNA"/>
</dbReference>
<name>A0A1G6HVW9_9GAMM</name>
<reference evidence="3" key="1">
    <citation type="submission" date="2016-09" db="EMBL/GenBank/DDBJ databases">
        <authorList>
            <person name="Varghese N."/>
            <person name="Submissions S."/>
        </authorList>
    </citation>
    <scope>NUCLEOTIDE SEQUENCE [LARGE SCALE GENOMIC DNA]</scope>
    <source>
        <strain evidence="3">ANC 4422</strain>
    </source>
</reference>
<accession>A0A1G6HVW9</accession>
<dbReference type="AlphaFoldDB" id="A0A1G6HVW9"/>
<organism evidence="2 3">
    <name type="scientific">Acinetobacter boissieri</name>
    <dbReference type="NCBI Taxonomy" id="1219383"/>
    <lineage>
        <taxon>Bacteria</taxon>
        <taxon>Pseudomonadati</taxon>
        <taxon>Pseudomonadota</taxon>
        <taxon>Gammaproteobacteria</taxon>
        <taxon>Moraxellales</taxon>
        <taxon>Moraxellaceae</taxon>
        <taxon>Acinetobacter</taxon>
    </lineage>
</organism>
<dbReference type="Proteomes" id="UP000242501">
    <property type="component" value="Unassembled WGS sequence"/>
</dbReference>
<sequence>MNKILLIDIENCGRALHQLQHQLNDYAQVYVVYATSNVNFSLDELHDFLPFIQAGRFHLLKMSKAGKDAADFGLAFWAGKLSQQYHAQDVVFDIVSHDHAMCYVSELLQRQGFDVNIKHQLVEHVEDVLWVKLLHTWSKVQNKPTTSEACINAICSWLKVDRLQAAQLLKRLVTEKYFVQSQKVSQVNVKPHLQFLYEYSCYLAKQKSKPATKTALLNSIKNVMKIDKEQTLIDRFNLLCKYCIVNTNDKNNKVQYNTDVICRYVQQEL</sequence>
<gene>
    <name evidence="2" type="ORF">SAMN05421733_10771</name>
</gene>
<proteinExistence type="predicted"/>
<dbReference type="OrthoDB" id="9791898at2"/>
<dbReference type="STRING" id="1219383.SAMN05421733_10771"/>
<feature type="domain" description="PIN-like" evidence="1">
    <location>
        <begin position="6"/>
        <end position="112"/>
    </location>
</feature>